<evidence type="ECO:0000259" key="1">
    <source>
        <dbReference type="PROSITE" id="PS50943"/>
    </source>
</evidence>
<dbReference type="EMBL" id="LUKE01000005">
    <property type="protein sequence ID" value="KYG62420.1"/>
    <property type="molecule type" value="Genomic_DNA"/>
</dbReference>
<name>A0A150WHG7_BDEBC</name>
<dbReference type="Gene3D" id="1.10.260.40">
    <property type="entry name" value="lambda repressor-like DNA-binding domains"/>
    <property type="match status" value="1"/>
</dbReference>
<reference evidence="2 3" key="1">
    <citation type="submission" date="2016-03" db="EMBL/GenBank/DDBJ databases">
        <authorList>
            <person name="Ploux O."/>
        </authorList>
    </citation>
    <scope>NUCLEOTIDE SEQUENCE [LARGE SCALE GENOMIC DNA]</scope>
    <source>
        <strain evidence="2 3">R0</strain>
    </source>
</reference>
<gene>
    <name evidence="2" type="ORF">AZI86_16440</name>
</gene>
<dbReference type="RefSeq" id="WP_061836381.1">
    <property type="nucleotide sequence ID" value="NZ_LUKE01000005.1"/>
</dbReference>
<dbReference type="OrthoDB" id="5296175at2"/>
<keyword evidence="3" id="KW-1185">Reference proteome</keyword>
<dbReference type="PROSITE" id="PS50943">
    <property type="entry name" value="HTH_CROC1"/>
    <property type="match status" value="1"/>
</dbReference>
<dbReference type="CDD" id="cd00093">
    <property type="entry name" value="HTH_XRE"/>
    <property type="match status" value="1"/>
</dbReference>
<feature type="domain" description="HTH cro/C1-type" evidence="1">
    <location>
        <begin position="11"/>
        <end position="66"/>
    </location>
</feature>
<accession>A0A150WHG7</accession>
<dbReference type="AlphaFoldDB" id="A0A150WHG7"/>
<dbReference type="GO" id="GO:0003677">
    <property type="term" value="F:DNA binding"/>
    <property type="evidence" value="ECO:0007669"/>
    <property type="project" value="InterPro"/>
</dbReference>
<organism evidence="2 3">
    <name type="scientific">Bdellovibrio bacteriovorus</name>
    <dbReference type="NCBI Taxonomy" id="959"/>
    <lineage>
        <taxon>Bacteria</taxon>
        <taxon>Pseudomonadati</taxon>
        <taxon>Bdellovibrionota</taxon>
        <taxon>Bdellovibrionia</taxon>
        <taxon>Bdellovibrionales</taxon>
        <taxon>Pseudobdellovibrionaceae</taxon>
        <taxon>Bdellovibrio</taxon>
    </lineage>
</organism>
<dbReference type="SUPFAM" id="SSF47413">
    <property type="entry name" value="lambda repressor-like DNA-binding domains"/>
    <property type="match status" value="1"/>
</dbReference>
<dbReference type="SMART" id="SM00530">
    <property type="entry name" value="HTH_XRE"/>
    <property type="match status" value="1"/>
</dbReference>
<dbReference type="Proteomes" id="UP000075320">
    <property type="component" value="Unassembled WGS sequence"/>
</dbReference>
<sequence length="89" mass="10290">MGKKSEFHIYLKDLRLRAALSQEAVAHALGYESSQFISNWERGLSHPPLKAVPTLAQIYQVSIREMYEKLESAILKDLKSSLRKRFEKI</sequence>
<evidence type="ECO:0000313" key="3">
    <source>
        <dbReference type="Proteomes" id="UP000075320"/>
    </source>
</evidence>
<dbReference type="InterPro" id="IPR010982">
    <property type="entry name" value="Lambda_DNA-bd_dom_sf"/>
</dbReference>
<protein>
    <recommendedName>
        <fullName evidence="1">HTH cro/C1-type domain-containing protein</fullName>
    </recommendedName>
</protein>
<dbReference type="InterPro" id="IPR001387">
    <property type="entry name" value="Cro/C1-type_HTH"/>
</dbReference>
<proteinExistence type="predicted"/>
<evidence type="ECO:0000313" key="2">
    <source>
        <dbReference type="EMBL" id="KYG62420.1"/>
    </source>
</evidence>
<comment type="caution">
    <text evidence="2">The sequence shown here is derived from an EMBL/GenBank/DDBJ whole genome shotgun (WGS) entry which is preliminary data.</text>
</comment>
<dbReference type="Pfam" id="PF01381">
    <property type="entry name" value="HTH_3"/>
    <property type="match status" value="1"/>
</dbReference>